<dbReference type="Pfam" id="PF04542">
    <property type="entry name" value="Sigma70_r2"/>
    <property type="match status" value="1"/>
</dbReference>
<keyword evidence="2 6" id="KW-0805">Transcription regulation</keyword>
<dbReference type="InterPro" id="IPR000943">
    <property type="entry name" value="RNA_pol_sigma70"/>
</dbReference>
<proteinExistence type="evidence at transcript level"/>
<evidence type="ECO:0000256" key="6">
    <source>
        <dbReference type="PIRNR" id="PIRNR000767"/>
    </source>
</evidence>
<gene>
    <name evidence="11" type="primary">sig2</name>
</gene>
<dbReference type="GO" id="GO:0003677">
    <property type="term" value="F:DNA binding"/>
    <property type="evidence" value="ECO:0007669"/>
    <property type="project" value="UniProtKB-KW"/>
</dbReference>
<evidence type="ECO:0000256" key="1">
    <source>
        <dbReference type="ARBA" id="ARBA00007788"/>
    </source>
</evidence>
<dbReference type="Pfam" id="PF04545">
    <property type="entry name" value="Sigma70_r4"/>
    <property type="match status" value="1"/>
</dbReference>
<evidence type="ECO:0000259" key="9">
    <source>
        <dbReference type="Pfam" id="PF04542"/>
    </source>
</evidence>
<dbReference type="AlphaFoldDB" id="A0A0G2STS9"/>
<dbReference type="InterPro" id="IPR007630">
    <property type="entry name" value="RNA_pol_sigma70_r4"/>
</dbReference>
<dbReference type="SUPFAM" id="SSF88659">
    <property type="entry name" value="Sigma3 and sigma4 domains of RNA polymerase sigma factors"/>
    <property type="match status" value="2"/>
</dbReference>
<dbReference type="SUPFAM" id="SSF88946">
    <property type="entry name" value="Sigma2 domain of RNA polymerase sigma factors"/>
    <property type="match status" value="1"/>
</dbReference>
<dbReference type="Gene3D" id="1.10.601.10">
    <property type="entry name" value="RNA Polymerase Primary Sigma Factor"/>
    <property type="match status" value="1"/>
</dbReference>
<evidence type="ECO:0000313" key="11">
    <source>
        <dbReference type="EMBL" id="AKC88657.1"/>
    </source>
</evidence>
<name>A0A0G2STS9_9ROSI</name>
<dbReference type="InterPro" id="IPR036388">
    <property type="entry name" value="WH-like_DNA-bd_sf"/>
</dbReference>
<sequence>MTCLLPQFKCQIDTFAVNFRAPPTKISGPNNFQARCVLSTISAPTSTVTVLDAEKLQIASLEACSISFSAKSLWTQRETIDLPTKASFEATLVKETCVTSDKAVITAAVAASEAIALAKAAVKVAKDAKALIVNNNQYDAESRPTILSEVNSIQSSWVQLTETEESGAGASVERSREKSSDLEPMDEELKFLEEQISSTVAVRSIRQTERKARRANAAAKASAIVMPVNPRFTRRKKHGPTKGINYADPLRHARTASGGSKLLTAAEERELSAGIQDLLKLEKLQQELTERGGGEPTLTQWANAAGIDHRTLQSRLNYGISCKEKMIKCNVRLVVSIAKKYQGVGLDLQDLIQDGCRGLIKATEKFDASKGFKFSTYAYWWIKQAVQKGLNKKSSFISVPAHVVEASYKVKRARDKFVDKNKRHPTNEELAAAAGVTMKKLSSVQRIPKVISLDQKTNGNYAKPSEVVSNPDQESLEQMAMKEFLKQDIDNILDTLRPQESQVIRWRFGMVDGRARALQEVGELMSVSRERIRQVELTAFRKLKSKKEVKDLENYQYQYAEDSNF</sequence>
<keyword evidence="6" id="KW-0150">Chloroplast</keyword>
<evidence type="ECO:0000256" key="3">
    <source>
        <dbReference type="ARBA" id="ARBA00023082"/>
    </source>
</evidence>
<dbReference type="PIRSF" id="PIRSF000767">
    <property type="entry name" value="RNA_pol_sigma_SigB/C/D"/>
    <property type="match status" value="1"/>
</dbReference>
<keyword evidence="4 6" id="KW-0238">DNA-binding</keyword>
<dbReference type="PANTHER" id="PTHR30603:SF57">
    <property type="entry name" value="RNA POLYMERASE SIGMA FACTOR SIGB"/>
    <property type="match status" value="1"/>
</dbReference>
<feature type="domain" description="RNA polymerase sigma-70 region 4" evidence="10">
    <location>
        <begin position="493"/>
        <end position="544"/>
    </location>
</feature>
<dbReference type="InterPro" id="IPR013325">
    <property type="entry name" value="RNA_pol_sigma_r2"/>
</dbReference>
<evidence type="ECO:0000256" key="7">
    <source>
        <dbReference type="SAM" id="MobiDB-lite"/>
    </source>
</evidence>
<dbReference type="InterPro" id="IPR007624">
    <property type="entry name" value="RNA_pol_sigma70_r3"/>
</dbReference>
<keyword evidence="5 6" id="KW-0804">Transcription</keyword>
<dbReference type="GO" id="GO:0006352">
    <property type="term" value="P:DNA-templated transcription initiation"/>
    <property type="evidence" value="ECO:0007669"/>
    <property type="project" value="UniProtKB-UniRule"/>
</dbReference>
<protein>
    <recommendedName>
        <fullName evidence="6">RNA polymerase sigma factor</fullName>
    </recommendedName>
</protein>
<dbReference type="InterPro" id="IPR016262">
    <property type="entry name" value="RNA_pol_sigma_SigB/C/D/F"/>
</dbReference>
<keyword evidence="6" id="KW-0934">Plastid</keyword>
<feature type="region of interest" description="Disordered" evidence="7">
    <location>
        <begin position="164"/>
        <end position="184"/>
    </location>
</feature>
<dbReference type="GO" id="GO:0009507">
    <property type="term" value="C:chloroplast"/>
    <property type="evidence" value="ECO:0007669"/>
    <property type="project" value="UniProtKB-SubCell"/>
</dbReference>
<evidence type="ECO:0000259" key="8">
    <source>
        <dbReference type="Pfam" id="PF04539"/>
    </source>
</evidence>
<dbReference type="CDD" id="cd06171">
    <property type="entry name" value="Sigma70_r4"/>
    <property type="match status" value="1"/>
</dbReference>
<reference evidence="11" key="1">
    <citation type="journal article" date="2015" name="Plant Cell">
        <title>Coordinated rates of evolution between interacting plastid and nuclear genes in Geraniaceae.</title>
        <authorList>
            <person name="Zhang J."/>
            <person name="Ruhlman T.A."/>
            <person name="Sabir J."/>
            <person name="Blazier J.C."/>
            <person name="Jansen R.K."/>
        </authorList>
    </citation>
    <scope>NUCLEOTIDE SEQUENCE</scope>
</reference>
<dbReference type="PRINTS" id="PR00046">
    <property type="entry name" value="SIGMA70FCT"/>
</dbReference>
<comment type="function">
    <text evidence="6">Sigma factors are initiation factors that promote the attachment of plastid-encoded RNA polymerase (PEP) to specific initiation sites and are then released.</text>
</comment>
<feature type="compositionally biased region" description="Basic and acidic residues" evidence="7">
    <location>
        <begin position="173"/>
        <end position="184"/>
    </location>
</feature>
<evidence type="ECO:0000256" key="4">
    <source>
        <dbReference type="ARBA" id="ARBA00023125"/>
    </source>
</evidence>
<dbReference type="Gene3D" id="1.10.10.10">
    <property type="entry name" value="Winged helix-like DNA-binding domain superfamily/Winged helix DNA-binding domain"/>
    <property type="match status" value="2"/>
</dbReference>
<evidence type="ECO:0000256" key="2">
    <source>
        <dbReference type="ARBA" id="ARBA00023015"/>
    </source>
</evidence>
<dbReference type="InterPro" id="IPR014284">
    <property type="entry name" value="RNA_pol_sigma-70_dom"/>
</dbReference>
<dbReference type="NCBIfam" id="TIGR02937">
    <property type="entry name" value="sigma70-ECF"/>
    <property type="match status" value="1"/>
</dbReference>
<organism evidence="11">
    <name type="scientific">Geranium maderense</name>
    <dbReference type="NCBI Taxonomy" id="28964"/>
    <lineage>
        <taxon>Eukaryota</taxon>
        <taxon>Viridiplantae</taxon>
        <taxon>Streptophyta</taxon>
        <taxon>Embryophyta</taxon>
        <taxon>Tracheophyta</taxon>
        <taxon>Spermatophyta</taxon>
        <taxon>Magnoliopsida</taxon>
        <taxon>eudicotyledons</taxon>
        <taxon>Gunneridae</taxon>
        <taxon>Pentapetalae</taxon>
        <taxon>rosids</taxon>
        <taxon>malvids</taxon>
        <taxon>Geraniales</taxon>
        <taxon>Geraniaceae</taxon>
        <taxon>Geranium</taxon>
    </lineage>
</organism>
<dbReference type="EMBL" id="KJ916888">
    <property type="protein sequence ID" value="AKC88657.1"/>
    <property type="molecule type" value="mRNA"/>
</dbReference>
<dbReference type="Pfam" id="PF04539">
    <property type="entry name" value="Sigma70_r3"/>
    <property type="match status" value="1"/>
</dbReference>
<feature type="domain" description="RNA polymerase sigma-70 region 3" evidence="8">
    <location>
        <begin position="405"/>
        <end position="476"/>
    </location>
</feature>
<dbReference type="GO" id="GO:0016987">
    <property type="term" value="F:sigma factor activity"/>
    <property type="evidence" value="ECO:0007669"/>
    <property type="project" value="UniProtKB-UniRule"/>
</dbReference>
<dbReference type="InterPro" id="IPR007627">
    <property type="entry name" value="RNA_pol_sigma70_r2"/>
</dbReference>
<feature type="domain" description="RNA polymerase sigma-70 region 2" evidence="9">
    <location>
        <begin position="326"/>
        <end position="394"/>
    </location>
</feature>
<evidence type="ECO:0000256" key="5">
    <source>
        <dbReference type="ARBA" id="ARBA00023163"/>
    </source>
</evidence>
<accession>A0A0G2STS9</accession>
<dbReference type="PANTHER" id="PTHR30603">
    <property type="entry name" value="RNA POLYMERASE SIGMA FACTOR RPO"/>
    <property type="match status" value="1"/>
</dbReference>
<dbReference type="InterPro" id="IPR050239">
    <property type="entry name" value="Sigma-70_RNA_pol_init_factors"/>
</dbReference>
<keyword evidence="3 6" id="KW-0731">Sigma factor</keyword>
<dbReference type="GO" id="GO:0071482">
    <property type="term" value="P:cellular response to light stimulus"/>
    <property type="evidence" value="ECO:0007669"/>
    <property type="project" value="UniProtKB-ARBA"/>
</dbReference>
<evidence type="ECO:0000259" key="10">
    <source>
        <dbReference type="Pfam" id="PF04545"/>
    </source>
</evidence>
<dbReference type="InterPro" id="IPR013324">
    <property type="entry name" value="RNA_pol_sigma_r3/r4-like"/>
</dbReference>
<comment type="similarity">
    <text evidence="1 6">Belongs to the sigma-70 factor family.</text>
</comment>
<comment type="subcellular location">
    <subcellularLocation>
        <location evidence="6">Plastid</location>
        <location evidence="6">Chloroplast</location>
    </subcellularLocation>
</comment>